<dbReference type="InterPro" id="IPR050612">
    <property type="entry name" value="Prok_Mopterin_Oxidored"/>
</dbReference>
<dbReference type="CDD" id="cd02781">
    <property type="entry name" value="MopB_CT_Acetylene-hydratase"/>
    <property type="match status" value="1"/>
</dbReference>
<dbReference type="InterPro" id="IPR006657">
    <property type="entry name" value="MoPterin_dinucl-bd_dom"/>
</dbReference>
<dbReference type="Gene3D" id="2.40.40.20">
    <property type="match status" value="1"/>
</dbReference>
<dbReference type="SUPFAM" id="SSF50692">
    <property type="entry name" value="ADC-like"/>
    <property type="match status" value="1"/>
</dbReference>
<keyword evidence="2" id="KW-0411">Iron-sulfur</keyword>
<evidence type="ECO:0000259" key="3">
    <source>
        <dbReference type="Pfam" id="PF01568"/>
    </source>
</evidence>
<proteinExistence type="predicted"/>
<dbReference type="InterPro" id="IPR037949">
    <property type="entry name" value="MopB_CT_Acetylene-hydratase"/>
</dbReference>
<dbReference type="PANTHER" id="PTHR43742">
    <property type="entry name" value="TRIMETHYLAMINE-N-OXIDE REDUCTASE"/>
    <property type="match status" value="1"/>
</dbReference>
<feature type="domain" description="Molybdopterin dinucleotide-binding" evidence="3">
    <location>
        <begin position="51"/>
        <end position="150"/>
    </location>
</feature>
<dbReference type="InterPro" id="IPR009010">
    <property type="entry name" value="Asp_de-COase-like_dom_sf"/>
</dbReference>
<dbReference type="EMBL" id="BARS01015603">
    <property type="protein sequence ID" value="GAF92306.1"/>
    <property type="molecule type" value="Genomic_DNA"/>
</dbReference>
<dbReference type="PANTHER" id="PTHR43742:SF6">
    <property type="entry name" value="OXIDOREDUCTASE YYAE-RELATED"/>
    <property type="match status" value="1"/>
</dbReference>
<evidence type="ECO:0000313" key="4">
    <source>
        <dbReference type="EMBL" id="GAF92306.1"/>
    </source>
</evidence>
<feature type="non-terminal residue" evidence="4">
    <location>
        <position position="1"/>
    </location>
</feature>
<accession>X0TYU3</accession>
<dbReference type="Pfam" id="PF01568">
    <property type="entry name" value="Molydop_binding"/>
    <property type="match status" value="1"/>
</dbReference>
<gene>
    <name evidence="4" type="ORF">S01H1_25790</name>
</gene>
<dbReference type="GO" id="GO:0018818">
    <property type="term" value="F:acetylene hydratase activity"/>
    <property type="evidence" value="ECO:0007669"/>
    <property type="project" value="InterPro"/>
</dbReference>
<name>X0TYU3_9ZZZZ</name>
<organism evidence="4">
    <name type="scientific">marine sediment metagenome</name>
    <dbReference type="NCBI Taxonomy" id="412755"/>
    <lineage>
        <taxon>unclassified sequences</taxon>
        <taxon>metagenomes</taxon>
        <taxon>ecological metagenomes</taxon>
    </lineage>
</organism>
<sequence length="187" mass="21403">GGFGTPTGKIELSSTVMEKLGYDPLPYYQEPPESPDRAPELVEKYPQILITGGRFHPFFHSEHRQIEKLRERYPWATMQIHPDTAKELGLVDGDWAWIETQHGRVMQKVQTFEGIDPRVVHGQHGWWYPEMPGEEPWLHGVWVSNINVCTSSAEEECDEALGSWPLRTFQCKVYKVKSYGEGHPVAG</sequence>
<dbReference type="GO" id="GO:0016491">
    <property type="term" value="F:oxidoreductase activity"/>
    <property type="evidence" value="ECO:0007669"/>
    <property type="project" value="InterPro"/>
</dbReference>
<dbReference type="AlphaFoldDB" id="X0TYU3"/>
<comment type="caution">
    <text evidence="4">The sequence shown here is derived from an EMBL/GenBank/DDBJ whole genome shotgun (WGS) entry which is preliminary data.</text>
</comment>
<keyword evidence="1" id="KW-0408">Iron</keyword>
<evidence type="ECO:0000256" key="2">
    <source>
        <dbReference type="ARBA" id="ARBA00023014"/>
    </source>
</evidence>
<evidence type="ECO:0000256" key="1">
    <source>
        <dbReference type="ARBA" id="ARBA00023004"/>
    </source>
</evidence>
<reference evidence="4" key="1">
    <citation type="journal article" date="2014" name="Front. Microbiol.">
        <title>High frequency of phylogenetically diverse reductive dehalogenase-homologous genes in deep subseafloor sedimentary metagenomes.</title>
        <authorList>
            <person name="Kawai M."/>
            <person name="Futagami T."/>
            <person name="Toyoda A."/>
            <person name="Takaki Y."/>
            <person name="Nishi S."/>
            <person name="Hori S."/>
            <person name="Arai W."/>
            <person name="Tsubouchi T."/>
            <person name="Morono Y."/>
            <person name="Uchiyama I."/>
            <person name="Ito T."/>
            <person name="Fujiyama A."/>
            <person name="Inagaki F."/>
            <person name="Takami H."/>
        </authorList>
    </citation>
    <scope>NUCLEOTIDE SEQUENCE</scope>
    <source>
        <strain evidence="4">Expedition CK06-06</strain>
    </source>
</reference>
<dbReference type="GO" id="GO:0043546">
    <property type="term" value="F:molybdopterin cofactor binding"/>
    <property type="evidence" value="ECO:0007669"/>
    <property type="project" value="InterPro"/>
</dbReference>
<protein>
    <recommendedName>
        <fullName evidence="3">Molybdopterin dinucleotide-binding domain-containing protein</fullName>
    </recommendedName>
</protein>
<keyword evidence="2" id="KW-0479">Metal-binding</keyword>
<dbReference type="GO" id="GO:0051536">
    <property type="term" value="F:iron-sulfur cluster binding"/>
    <property type="evidence" value="ECO:0007669"/>
    <property type="project" value="UniProtKB-KW"/>
</dbReference>